<evidence type="ECO:0000256" key="5">
    <source>
        <dbReference type="ARBA" id="ARBA00022729"/>
    </source>
</evidence>
<reference evidence="13" key="1">
    <citation type="submission" date="2025-08" db="UniProtKB">
        <authorList>
            <consortium name="RefSeq"/>
        </authorList>
    </citation>
    <scope>IDENTIFICATION</scope>
    <source>
        <tissue evidence="13">Muscle</tissue>
    </source>
</reference>
<protein>
    <submittedName>
        <fullName evidence="13">Repulsive guidance molecule A-like</fullName>
    </submittedName>
</protein>
<dbReference type="InterPro" id="IPR009496">
    <property type="entry name" value="RGM_C"/>
</dbReference>
<evidence type="ECO:0000313" key="12">
    <source>
        <dbReference type="Proteomes" id="UP000694941"/>
    </source>
</evidence>
<dbReference type="Gene3D" id="3.40.1000.10">
    <property type="entry name" value="Mog1/PsbP, alpha/beta/alpha sandwich"/>
    <property type="match status" value="1"/>
</dbReference>
<dbReference type="GeneID" id="106469417"/>
<evidence type="ECO:0000259" key="11">
    <source>
        <dbReference type="Pfam" id="PF06535"/>
    </source>
</evidence>
<evidence type="ECO:0000256" key="4">
    <source>
        <dbReference type="ARBA" id="ARBA00022622"/>
    </source>
</evidence>
<dbReference type="InterPro" id="IPR040287">
    <property type="entry name" value="RGM"/>
</dbReference>
<dbReference type="Proteomes" id="UP000694941">
    <property type="component" value="Unplaced"/>
</dbReference>
<feature type="chain" id="PRO_5045275386" evidence="9">
    <location>
        <begin position="35"/>
        <end position="425"/>
    </location>
</feature>
<evidence type="ECO:0000256" key="3">
    <source>
        <dbReference type="ARBA" id="ARBA00022475"/>
    </source>
</evidence>
<keyword evidence="4" id="KW-0336">GPI-anchor</keyword>
<evidence type="ECO:0000256" key="9">
    <source>
        <dbReference type="SAM" id="SignalP"/>
    </source>
</evidence>
<organism evidence="12 13">
    <name type="scientific">Limulus polyphemus</name>
    <name type="common">Atlantic horseshoe crab</name>
    <dbReference type="NCBI Taxonomy" id="6850"/>
    <lineage>
        <taxon>Eukaryota</taxon>
        <taxon>Metazoa</taxon>
        <taxon>Ecdysozoa</taxon>
        <taxon>Arthropoda</taxon>
        <taxon>Chelicerata</taxon>
        <taxon>Merostomata</taxon>
        <taxon>Xiphosura</taxon>
        <taxon>Limulidae</taxon>
        <taxon>Limulus</taxon>
    </lineage>
</organism>
<keyword evidence="3" id="KW-1003">Cell membrane</keyword>
<keyword evidence="5 9" id="KW-0732">Signal</keyword>
<keyword evidence="7" id="KW-0325">Glycoprotein</keyword>
<dbReference type="InterPro" id="IPR010536">
    <property type="entry name" value="RGM_N"/>
</dbReference>
<gene>
    <name evidence="13" type="primary">LOC106469417</name>
</gene>
<dbReference type="Pfam" id="PF06534">
    <property type="entry name" value="RGM_C"/>
    <property type="match status" value="1"/>
</dbReference>
<evidence type="ECO:0000256" key="6">
    <source>
        <dbReference type="ARBA" id="ARBA00023136"/>
    </source>
</evidence>
<keyword evidence="6" id="KW-0472">Membrane</keyword>
<evidence type="ECO:0000256" key="1">
    <source>
        <dbReference type="ARBA" id="ARBA00004609"/>
    </source>
</evidence>
<proteinExistence type="inferred from homology"/>
<dbReference type="PANTHER" id="PTHR31428">
    <property type="entry name" value="RGM DOMAIN FAMILY MEMBER DRAG-1"/>
    <property type="match status" value="1"/>
</dbReference>
<name>A0ABM1BN54_LIMPO</name>
<evidence type="ECO:0000256" key="2">
    <source>
        <dbReference type="ARBA" id="ARBA00005321"/>
    </source>
</evidence>
<dbReference type="Pfam" id="PF06535">
    <property type="entry name" value="RGM_N"/>
    <property type="match status" value="1"/>
</dbReference>
<comment type="similarity">
    <text evidence="2">Belongs to the repulsive guidance molecule (RGM) family.</text>
</comment>
<accession>A0ABM1BN54</accession>
<feature type="domain" description="Repulsive guidance molecule C-terminal" evidence="10">
    <location>
        <begin position="144"/>
        <end position="374"/>
    </location>
</feature>
<keyword evidence="12" id="KW-1185">Reference proteome</keyword>
<dbReference type="RefSeq" id="XP_013785364.1">
    <property type="nucleotide sequence ID" value="XM_013929910.2"/>
</dbReference>
<evidence type="ECO:0000256" key="8">
    <source>
        <dbReference type="ARBA" id="ARBA00023288"/>
    </source>
</evidence>
<keyword evidence="8" id="KW-0449">Lipoprotein</keyword>
<sequence>MGPRPHIGCPFHGIVSLTALFFLLLASTIHSAGGSHCKVELCSAQYQRATHSHIEFIRPGPSYHYCTVLRSYADCIRATARSCRGNLNYHSISSLVMQWFNDYNCTNVILNGMVTEQPPLTLRPHSSIPKACSFRGSHSGPVSFAHCGLFGDPHLRTFYDEFQTCRVQGAWPLIDNPYLAVQVTNEPVQDGSKATAIGKVTVIVRDHKPCTREKTFEAQSNILPGVFIDGSKGKPDDGSVFIWEVDPGSHVEIHIGHISTRIVIRRIGRYLTFAIKIPKEVSTLGANIDTLQLCVKGCPRRERIDYMQFLANPNYWVSKMTRNSRPAIPLQQAVELCRQRKVANFYFDACVFDILTTGDSSFSKAAERALEDAPIFGSGENRTYLSPDKDLSVPGTPENSAPGRPFNLLLTTTWFLVLTVKCMFK</sequence>
<feature type="domain" description="Repulsive guidance molecule N-terminal" evidence="11">
    <location>
        <begin position="37"/>
        <end position="106"/>
    </location>
</feature>
<comment type="subcellular location">
    <subcellularLocation>
        <location evidence="1">Cell membrane</location>
        <topology evidence="1">Lipid-anchor</topology>
        <topology evidence="1">GPI-anchor</topology>
    </subcellularLocation>
</comment>
<evidence type="ECO:0000259" key="10">
    <source>
        <dbReference type="Pfam" id="PF06534"/>
    </source>
</evidence>
<evidence type="ECO:0000256" key="7">
    <source>
        <dbReference type="ARBA" id="ARBA00023180"/>
    </source>
</evidence>
<feature type="signal peptide" evidence="9">
    <location>
        <begin position="1"/>
        <end position="34"/>
    </location>
</feature>
<dbReference type="PANTHER" id="PTHR31428:SF6">
    <property type="entry name" value="REPULSIVE GUIDANCE MOLECULE B HOMOLOG DRAG-1"/>
    <property type="match status" value="1"/>
</dbReference>
<evidence type="ECO:0000313" key="13">
    <source>
        <dbReference type="RefSeq" id="XP_013785364.1"/>
    </source>
</evidence>